<gene>
    <name evidence="1" type="ORF">AA12717_1822</name>
</gene>
<organism evidence="1 2">
    <name type="scientific">Gluconacetobacter sacchari DSM 12717</name>
    <dbReference type="NCBI Taxonomy" id="1307940"/>
    <lineage>
        <taxon>Bacteria</taxon>
        <taxon>Pseudomonadati</taxon>
        <taxon>Pseudomonadota</taxon>
        <taxon>Alphaproteobacteria</taxon>
        <taxon>Acetobacterales</taxon>
        <taxon>Acetobacteraceae</taxon>
        <taxon>Gluconacetobacter</taxon>
    </lineage>
</organism>
<protein>
    <submittedName>
        <fullName evidence="1">Uncharacterized protein</fullName>
    </submittedName>
</protein>
<comment type="caution">
    <text evidence="1">The sequence shown here is derived from an EMBL/GenBank/DDBJ whole genome shotgun (WGS) entry which is preliminary data.</text>
</comment>
<keyword evidence="2" id="KW-1185">Reference proteome</keyword>
<name>A0ABQ0P6R5_9PROT</name>
<dbReference type="EMBL" id="BAQP01000100">
    <property type="protein sequence ID" value="GBQ24558.1"/>
    <property type="molecule type" value="Genomic_DNA"/>
</dbReference>
<reference evidence="1" key="1">
    <citation type="submission" date="2013-04" db="EMBL/GenBank/DDBJ databases">
        <title>The genome sequencing project of 58 acetic acid bacteria.</title>
        <authorList>
            <person name="Okamoto-Kainuma A."/>
            <person name="Ishikawa M."/>
            <person name="Umino S."/>
            <person name="Koizumi Y."/>
            <person name="Shiwa Y."/>
            <person name="Yoshikawa H."/>
            <person name="Matsutani M."/>
            <person name="Matsushita K."/>
        </authorList>
    </citation>
    <scope>NUCLEOTIDE SEQUENCE</scope>
    <source>
        <strain evidence="1">DSM 12717</strain>
    </source>
</reference>
<proteinExistence type="predicted"/>
<accession>A0ABQ0P6R5</accession>
<sequence length="61" mass="6514">MPVGGIPLKTDMTNFTMCLMVEVPDVRVDSRAMGGLEDGRVFLDRPGAASMKGAMVPLSED</sequence>
<dbReference type="Proteomes" id="UP001060895">
    <property type="component" value="Unassembled WGS sequence"/>
</dbReference>
<evidence type="ECO:0000313" key="1">
    <source>
        <dbReference type="EMBL" id="GBQ24558.1"/>
    </source>
</evidence>
<evidence type="ECO:0000313" key="2">
    <source>
        <dbReference type="Proteomes" id="UP001060895"/>
    </source>
</evidence>